<evidence type="ECO:0000313" key="2">
    <source>
        <dbReference type="Proteomes" id="UP000464374"/>
    </source>
</evidence>
<proteinExistence type="predicted"/>
<sequence>MKKLFYVVVYGMILFTEGWRWPLIFQDMKHIEKKRTEALLLAIKNKDKISFKKRFIPHIEHFSSHYDEDVDHLFERFQIQTYEVIDVMVYESALYKDGEGIVQWNVSMLIATEFINYNPANPSYGMRVWP</sequence>
<dbReference type="Proteomes" id="UP000464374">
    <property type="component" value="Chromosome"/>
</dbReference>
<gene>
    <name evidence="1" type="ORF">GWP43_01025</name>
</gene>
<dbReference type="RefSeq" id="WP_162662074.1">
    <property type="nucleotide sequence ID" value="NZ_CP048020.1"/>
</dbReference>
<accession>A0A6P1XZ12</accession>
<dbReference type="AlphaFoldDB" id="A0A6P1XZ12"/>
<protein>
    <submittedName>
        <fullName evidence="1">Uncharacterized protein</fullName>
    </submittedName>
</protein>
<reference evidence="1 2" key="1">
    <citation type="submission" date="2020-01" db="EMBL/GenBank/DDBJ databases">
        <title>Complete genome sequence of a human oral phylogroup 1 Treponema sp. strain ATCC 700766, originally isolated from periodontitis dental plaque.</title>
        <authorList>
            <person name="Chan Y."/>
            <person name="Huo Y.-B."/>
            <person name="Yu X.-L."/>
            <person name="Zeng H."/>
            <person name="Leung W.-K."/>
            <person name="Watt R.M."/>
        </authorList>
    </citation>
    <scope>NUCLEOTIDE SEQUENCE [LARGE SCALE GENOMIC DNA]</scope>
    <source>
        <strain evidence="1 2">OMZ 804</strain>
    </source>
</reference>
<dbReference type="KEGG" id="trz:GWP43_01025"/>
<evidence type="ECO:0000313" key="1">
    <source>
        <dbReference type="EMBL" id="QHX42263.1"/>
    </source>
</evidence>
<dbReference type="EMBL" id="CP048020">
    <property type="protein sequence ID" value="QHX42263.1"/>
    <property type="molecule type" value="Genomic_DNA"/>
</dbReference>
<organism evidence="1 2">
    <name type="scientific">Treponema vincentii</name>
    <dbReference type="NCBI Taxonomy" id="69710"/>
    <lineage>
        <taxon>Bacteria</taxon>
        <taxon>Pseudomonadati</taxon>
        <taxon>Spirochaetota</taxon>
        <taxon>Spirochaetia</taxon>
        <taxon>Spirochaetales</taxon>
        <taxon>Treponemataceae</taxon>
        <taxon>Treponema</taxon>
    </lineage>
</organism>
<name>A0A6P1XZ12_9SPIR</name>